<proteinExistence type="predicted"/>
<gene>
    <name evidence="1" type="ORF">GWI33_000672</name>
</gene>
<sequence>MERPVVISSMVRGGNLSFDGGVTIVRRWGGPCGHRAVPRGRKYDTRVEFTMLNNGDQSTTLNIRIQSVSCATARTKNSPEIPFGNKNLSRSRTPYVSHLPRHSGLQNKLSVTQLAAKHSISPSIGSFDRLALQLVPTVARGTGGTFEVLELPGRRRDCDRPHQRGSRLARIHVDGRQ</sequence>
<dbReference type="AlphaFoldDB" id="A0A834LYN8"/>
<dbReference type="EMBL" id="JAACXV010018427">
    <property type="protein sequence ID" value="KAF7264073.1"/>
    <property type="molecule type" value="Genomic_DNA"/>
</dbReference>
<dbReference type="Proteomes" id="UP000625711">
    <property type="component" value="Unassembled WGS sequence"/>
</dbReference>
<keyword evidence="2" id="KW-1185">Reference proteome</keyword>
<comment type="caution">
    <text evidence="1">The sequence shown here is derived from an EMBL/GenBank/DDBJ whole genome shotgun (WGS) entry which is preliminary data.</text>
</comment>
<protein>
    <submittedName>
        <fullName evidence="1">Uncharacterized protein</fullName>
    </submittedName>
</protein>
<evidence type="ECO:0000313" key="1">
    <source>
        <dbReference type="EMBL" id="KAF7264073.1"/>
    </source>
</evidence>
<organism evidence="1 2">
    <name type="scientific">Rhynchophorus ferrugineus</name>
    <name type="common">Red palm weevil</name>
    <name type="synonym">Curculio ferrugineus</name>
    <dbReference type="NCBI Taxonomy" id="354439"/>
    <lineage>
        <taxon>Eukaryota</taxon>
        <taxon>Metazoa</taxon>
        <taxon>Ecdysozoa</taxon>
        <taxon>Arthropoda</taxon>
        <taxon>Hexapoda</taxon>
        <taxon>Insecta</taxon>
        <taxon>Pterygota</taxon>
        <taxon>Neoptera</taxon>
        <taxon>Endopterygota</taxon>
        <taxon>Coleoptera</taxon>
        <taxon>Polyphaga</taxon>
        <taxon>Cucujiformia</taxon>
        <taxon>Curculionidae</taxon>
        <taxon>Dryophthorinae</taxon>
        <taxon>Rhynchophorus</taxon>
    </lineage>
</organism>
<evidence type="ECO:0000313" key="2">
    <source>
        <dbReference type="Proteomes" id="UP000625711"/>
    </source>
</evidence>
<accession>A0A834LYN8</accession>
<reference evidence="1" key="1">
    <citation type="submission" date="2020-08" db="EMBL/GenBank/DDBJ databases">
        <title>Genome sequencing and assembly of the red palm weevil Rhynchophorus ferrugineus.</title>
        <authorList>
            <person name="Dias G.B."/>
            <person name="Bergman C.M."/>
            <person name="Manee M."/>
        </authorList>
    </citation>
    <scope>NUCLEOTIDE SEQUENCE</scope>
    <source>
        <strain evidence="1">AA-2017</strain>
        <tissue evidence="1">Whole larva</tissue>
    </source>
</reference>
<name>A0A834LYN8_RHYFE</name>